<dbReference type="RefSeq" id="WP_215792556.1">
    <property type="nucleotide sequence ID" value="NZ_JAHKKG010000011.1"/>
</dbReference>
<name>A0ABS5YXX0_9ACTN</name>
<evidence type="ECO:0000313" key="5">
    <source>
        <dbReference type="Proteomes" id="UP001519654"/>
    </source>
</evidence>
<organism evidence="4 5">
    <name type="scientific">Paractinoplanes bogorensis</name>
    <dbReference type="NCBI Taxonomy" id="1610840"/>
    <lineage>
        <taxon>Bacteria</taxon>
        <taxon>Bacillati</taxon>
        <taxon>Actinomycetota</taxon>
        <taxon>Actinomycetes</taxon>
        <taxon>Micromonosporales</taxon>
        <taxon>Micromonosporaceae</taxon>
        <taxon>Paractinoplanes</taxon>
    </lineage>
</organism>
<evidence type="ECO:0000256" key="1">
    <source>
        <dbReference type="ARBA" id="ARBA00022729"/>
    </source>
</evidence>
<comment type="caution">
    <text evidence="4">The sequence shown here is derived from an EMBL/GenBank/DDBJ whole genome shotgun (WGS) entry which is preliminary data.</text>
</comment>
<evidence type="ECO:0000313" key="4">
    <source>
        <dbReference type="EMBL" id="MBU2668290.1"/>
    </source>
</evidence>
<dbReference type="Gene3D" id="2.60.40.1240">
    <property type="match status" value="1"/>
</dbReference>
<gene>
    <name evidence="4" type="ORF">KOI35_32740</name>
</gene>
<keyword evidence="1" id="KW-0732">Signal</keyword>
<keyword evidence="2" id="KW-1133">Transmembrane helix</keyword>
<dbReference type="Pfam" id="PF11611">
    <property type="entry name" value="DUF4352"/>
    <property type="match status" value="1"/>
</dbReference>
<feature type="transmembrane region" description="Helical" evidence="2">
    <location>
        <begin position="23"/>
        <end position="46"/>
    </location>
</feature>
<evidence type="ECO:0000256" key="2">
    <source>
        <dbReference type="SAM" id="Phobius"/>
    </source>
</evidence>
<dbReference type="EMBL" id="JAHKKG010000011">
    <property type="protein sequence ID" value="MBU2668290.1"/>
    <property type="molecule type" value="Genomic_DNA"/>
</dbReference>
<dbReference type="Proteomes" id="UP001519654">
    <property type="component" value="Unassembled WGS sequence"/>
</dbReference>
<reference evidence="4 5" key="1">
    <citation type="submission" date="2021-06" db="EMBL/GenBank/DDBJ databases">
        <title>Actinoplanes lichenicola sp. nov., and Actinoplanes ovalisporus sp. nov., isolated from lichen in Thailand.</title>
        <authorList>
            <person name="Saeng-In P."/>
            <person name="Kanchanasin P."/>
            <person name="Yuki M."/>
            <person name="Kudo T."/>
            <person name="Ohkuma M."/>
            <person name="Phongsopitanun W."/>
            <person name="Tanasupawat S."/>
        </authorList>
    </citation>
    <scope>NUCLEOTIDE SEQUENCE [LARGE SCALE GENOMIC DNA]</scope>
    <source>
        <strain evidence="4 5">NBRC 110975</strain>
    </source>
</reference>
<keyword evidence="2" id="KW-0472">Membrane</keyword>
<accession>A0ABS5YXX0</accession>
<dbReference type="InterPro" id="IPR029050">
    <property type="entry name" value="Immunoprotect_excell_Ig-like"/>
</dbReference>
<keyword evidence="2" id="KW-0812">Transmembrane</keyword>
<evidence type="ECO:0000259" key="3">
    <source>
        <dbReference type="Pfam" id="PF11611"/>
    </source>
</evidence>
<sequence>MTYPQQPSFGPPPPAVPAKRRKWPWIAGGAGVLTLLLCCGGAIATFKGSGDSEEPAAASVAADETTAAPKKAVSKAAEKPQPKAAGFGTAVKDGDFQFTVTGMKCGVAKVGGQYLSQKAQGQFCLISVQVKNVGKEAQTLIDSAQKAFDAAGTEFSTDSTAGIYANEDQQVFFQEINPGNTVRGKLVFDVAKGTKLTTIELHDSSFFSSGVKVALK</sequence>
<keyword evidence="5" id="KW-1185">Reference proteome</keyword>
<dbReference type="InterPro" id="IPR029051">
    <property type="entry name" value="DUF4352"/>
</dbReference>
<protein>
    <submittedName>
        <fullName evidence="4">DUF4352 domain-containing protein</fullName>
    </submittedName>
</protein>
<proteinExistence type="predicted"/>
<feature type="domain" description="DUF4352" evidence="3">
    <location>
        <begin position="87"/>
        <end position="210"/>
    </location>
</feature>